<comment type="caution">
    <text evidence="1">The sequence shown here is derived from an EMBL/GenBank/DDBJ whole genome shotgun (WGS) entry which is preliminary data.</text>
</comment>
<protein>
    <submittedName>
        <fullName evidence="1">Uncharacterized protein</fullName>
    </submittedName>
</protein>
<evidence type="ECO:0000313" key="1">
    <source>
        <dbReference type="EMBL" id="GMH03724.1"/>
    </source>
</evidence>
<organism evidence="1 2">
    <name type="scientific">Nepenthes gracilis</name>
    <name type="common">Slender pitcher plant</name>
    <dbReference type="NCBI Taxonomy" id="150966"/>
    <lineage>
        <taxon>Eukaryota</taxon>
        <taxon>Viridiplantae</taxon>
        <taxon>Streptophyta</taxon>
        <taxon>Embryophyta</taxon>
        <taxon>Tracheophyta</taxon>
        <taxon>Spermatophyta</taxon>
        <taxon>Magnoliopsida</taxon>
        <taxon>eudicotyledons</taxon>
        <taxon>Gunneridae</taxon>
        <taxon>Pentapetalae</taxon>
        <taxon>Caryophyllales</taxon>
        <taxon>Nepenthaceae</taxon>
        <taxon>Nepenthes</taxon>
    </lineage>
</organism>
<keyword evidence="2" id="KW-1185">Reference proteome</keyword>
<name>A0AAD3S3F6_NEPGR</name>
<gene>
    <name evidence="1" type="ORF">Nepgr_005563</name>
</gene>
<dbReference type="Proteomes" id="UP001279734">
    <property type="component" value="Unassembled WGS sequence"/>
</dbReference>
<reference evidence="1" key="1">
    <citation type="submission" date="2023-05" db="EMBL/GenBank/DDBJ databases">
        <title>Nepenthes gracilis genome sequencing.</title>
        <authorList>
            <person name="Fukushima K."/>
        </authorList>
    </citation>
    <scope>NUCLEOTIDE SEQUENCE</scope>
    <source>
        <strain evidence="1">SING2019-196</strain>
    </source>
</reference>
<accession>A0AAD3S3F6</accession>
<dbReference type="EMBL" id="BSYO01000004">
    <property type="protein sequence ID" value="GMH03724.1"/>
    <property type="molecule type" value="Genomic_DNA"/>
</dbReference>
<evidence type="ECO:0000313" key="2">
    <source>
        <dbReference type="Proteomes" id="UP001279734"/>
    </source>
</evidence>
<sequence>MTIFKLTHGLHAWRVSLCTSICSGIREQYLHVQDVSPQKVVEMLQHRVMTGWPETLGQPHLPRTRKTPP</sequence>
<dbReference type="AlphaFoldDB" id="A0AAD3S3F6"/>
<proteinExistence type="predicted"/>